<gene>
    <name evidence="1" type="ORF">JY651_04145</name>
</gene>
<accession>A0ABX7P0G9</accession>
<reference evidence="1 2" key="1">
    <citation type="submission" date="2021-02" db="EMBL/GenBank/DDBJ databases">
        <title>De Novo genome assembly of isolated myxobacteria.</title>
        <authorList>
            <person name="Stevens D.C."/>
        </authorList>
    </citation>
    <scope>NUCLEOTIDE SEQUENCE [LARGE SCALE GENOMIC DNA]</scope>
    <source>
        <strain evidence="2">SCPEA02</strain>
    </source>
</reference>
<evidence type="ECO:0000313" key="2">
    <source>
        <dbReference type="Proteomes" id="UP000662747"/>
    </source>
</evidence>
<dbReference type="RefSeq" id="WP_206725737.1">
    <property type="nucleotide sequence ID" value="NZ_CP071090.1"/>
</dbReference>
<evidence type="ECO:0000313" key="1">
    <source>
        <dbReference type="EMBL" id="QSQ24171.1"/>
    </source>
</evidence>
<dbReference type="EMBL" id="CP071090">
    <property type="protein sequence ID" value="QSQ24171.1"/>
    <property type="molecule type" value="Genomic_DNA"/>
</dbReference>
<sequence>MTLGSVEVRIALERLPGLRLAPGNAVQYVPNVLHRGPRRLRVEWNPA</sequence>
<keyword evidence="2" id="KW-1185">Reference proteome</keyword>
<proteinExistence type="predicted"/>
<organism evidence="1 2">
    <name type="scientific">Pyxidicoccus parkwayensis</name>
    <dbReference type="NCBI Taxonomy" id="2813578"/>
    <lineage>
        <taxon>Bacteria</taxon>
        <taxon>Pseudomonadati</taxon>
        <taxon>Myxococcota</taxon>
        <taxon>Myxococcia</taxon>
        <taxon>Myxococcales</taxon>
        <taxon>Cystobacterineae</taxon>
        <taxon>Myxococcaceae</taxon>
        <taxon>Pyxidicoccus</taxon>
    </lineage>
</organism>
<name>A0ABX7P0G9_9BACT</name>
<dbReference type="Proteomes" id="UP000662747">
    <property type="component" value="Chromosome"/>
</dbReference>
<protein>
    <submittedName>
        <fullName evidence="1">Uncharacterized protein</fullName>
    </submittedName>
</protein>